<reference evidence="3" key="1">
    <citation type="submission" date="2016-11" db="UniProtKB">
        <authorList>
            <consortium name="WormBaseParasite"/>
        </authorList>
    </citation>
    <scope>IDENTIFICATION</scope>
</reference>
<organism evidence="2 3">
    <name type="scientific">Macrostomum lignano</name>
    <dbReference type="NCBI Taxonomy" id="282301"/>
    <lineage>
        <taxon>Eukaryota</taxon>
        <taxon>Metazoa</taxon>
        <taxon>Spiralia</taxon>
        <taxon>Lophotrochozoa</taxon>
        <taxon>Platyhelminthes</taxon>
        <taxon>Rhabditophora</taxon>
        <taxon>Macrostomorpha</taxon>
        <taxon>Macrostomida</taxon>
        <taxon>Macrostomidae</taxon>
        <taxon>Macrostomum</taxon>
    </lineage>
</organism>
<evidence type="ECO:0000313" key="3">
    <source>
        <dbReference type="WBParaSite" id="maker-unitig_24089-snap-gene-0.1-mRNA-1"/>
    </source>
</evidence>
<evidence type="ECO:0000313" key="2">
    <source>
        <dbReference type="Proteomes" id="UP000095280"/>
    </source>
</evidence>
<protein>
    <submittedName>
        <fullName evidence="3">DUF2630 family protein</fullName>
    </submittedName>
</protein>
<keyword evidence="2" id="KW-1185">Reference proteome</keyword>
<dbReference type="Proteomes" id="UP000095280">
    <property type="component" value="Unplaced"/>
</dbReference>
<name>A0A1I8F819_9PLAT</name>
<evidence type="ECO:0000256" key="1">
    <source>
        <dbReference type="SAM" id="MobiDB-lite"/>
    </source>
</evidence>
<sequence>MSAEQRLQLADIDDEAWTQRTDSMQRLREQLDHVTQPDWAGSLPDEMRRRLSELEQNWLQLMEASSGCVLRGSERSPSEQQVQQEKHQQAAAENSEMIRS</sequence>
<feature type="compositionally biased region" description="Low complexity" evidence="1">
    <location>
        <begin position="79"/>
        <end position="93"/>
    </location>
</feature>
<dbReference type="AlphaFoldDB" id="A0A1I8F819"/>
<dbReference type="WBParaSite" id="maker-unitig_24089-snap-gene-0.1-mRNA-1">
    <property type="protein sequence ID" value="maker-unitig_24089-snap-gene-0.1-mRNA-1"/>
    <property type="gene ID" value="maker-unitig_24089-snap-gene-0.1"/>
</dbReference>
<feature type="region of interest" description="Disordered" evidence="1">
    <location>
        <begin position="69"/>
        <end position="100"/>
    </location>
</feature>
<proteinExistence type="predicted"/>
<accession>A0A1I8F819</accession>